<dbReference type="GO" id="GO:0000819">
    <property type="term" value="P:sister chromatid segregation"/>
    <property type="evidence" value="ECO:0007669"/>
    <property type="project" value="TreeGrafter"/>
</dbReference>
<evidence type="ECO:0000256" key="6">
    <source>
        <dbReference type="ARBA" id="ARBA00022723"/>
    </source>
</evidence>
<dbReference type="PRINTS" id="PR00418">
    <property type="entry name" value="TPI2FAMILY"/>
</dbReference>
<dbReference type="InterPro" id="IPR013506">
    <property type="entry name" value="Topo_IIA_bsu_dom2"/>
</dbReference>
<dbReference type="SMART" id="SM00434">
    <property type="entry name" value="TOP4c"/>
    <property type="match status" value="1"/>
</dbReference>
<evidence type="ECO:0000256" key="4">
    <source>
        <dbReference type="ARBA" id="ARBA00011080"/>
    </source>
</evidence>
<evidence type="ECO:0000256" key="1">
    <source>
        <dbReference type="ARBA" id="ARBA00000185"/>
    </source>
</evidence>
<evidence type="ECO:0000256" key="5">
    <source>
        <dbReference type="ARBA" id="ARBA00012895"/>
    </source>
</evidence>
<keyword evidence="12" id="KW-0413">Isomerase</keyword>
<evidence type="ECO:0000256" key="2">
    <source>
        <dbReference type="ARBA" id="ARBA00001913"/>
    </source>
</evidence>
<sequence length="1116" mass="129331">MAEQYEKKELRQHIYDTPDTYVGGIDVINEVLPIKNNDNIVFKEIEYIPALLNIFNEILVNARDQIVRLQGQEGPNIIQVSNIKINFNEDNSITVINDGNGITIKKHEKEKIYIPQLIFGELLTSSNYKKDEKRIVGGKNGYGAKLANIFSESFTIETVDHINKLKYTQTWENNMTKCNEPIIKKCQAKPYTKIIWKTDFKRFGLQKYSEDMINLMYRRIYDIAGITDKSINVYLNDEKIKIKSFLDYIKLYNNSPSSLTQETISDRWDVIFSVSHNDTFEQVSFVNGICTSKGGSHVECIAKQISNGIIDFIKKKHKKEIKDKVIRRYMSLYINSVIENPSFDSQTKERCITSQSKFGSKPKVSVKFMKKVCSNNELIDKILDANNKNDNKDLKKTDGKKKNKIIVPKLDDANWAGTKKSHECTLILTEGDSAKSMAIAGLSEVGRDKYGVFPLKGKVLNVREANVKQINANAEIVNIKKILGLESNKKYTNIKSLRYGKIMIMTDQDHDGFHIKGLLINMFHYLWPELLNFDFISYMITPIVKVSLKKTIKPFYTLTDYENWKKKTNNSNKFNIKYYKGLGTSTAQEAKQYFRELKVNDYAVNDKTDESVNLAFNKGLADSRKEWLKKYNREEILDYNIKKTNIDDFVNKELIHFSNSDTSRSIGSCIDGLKTSQRKILYSCFKRKLYSEIRVAQLSGYVSEHAAYHHGEGSLQGAIIGMAQDFVGSNNINLLMPNGQFGTRIMGGGDAASSRYIHTEINPITDLIYRKEDLPLLNYLDDDGLLVEPEYYVPIIPMVLVNGMLGIGTGWSTNIPKYNPVEVINNIKKKIIDGKYKMMHPYYKGFKGKIIKISDKNYISKGLYDLHDNKLIITELPVGEWTDKYIRFLEDNILSEKSDMIVDFDNHSTEKDINIKITLSDEFLYEKIFTPQDGFSPFEKKLKLVTNISLTNIHAYNKDNVIQKYENPYQILDEHYRVRTAIYIKRKEYILNELKNKLLILENKMRFINEVIQKTINISECSKNELLKQLFDKEYNLYDSPINIISEVTEFNIIKNQYDYLIKMPIYTMTTDKVEELNNELNKINEDINIILNKTINDMWMEELDELLEYMKKHRN</sequence>
<evidence type="ECO:0000256" key="11">
    <source>
        <dbReference type="ARBA" id="ARBA00023125"/>
    </source>
</evidence>
<name>A0A6C0C4Z8_9ZZZZ</name>
<dbReference type="GO" id="GO:0000712">
    <property type="term" value="P:resolution of meiotic recombination intermediates"/>
    <property type="evidence" value="ECO:0007669"/>
    <property type="project" value="TreeGrafter"/>
</dbReference>
<feature type="domain" description="Topo IIA-type catalytic" evidence="15">
    <location>
        <begin position="666"/>
        <end position="1104"/>
    </location>
</feature>
<comment type="catalytic activity">
    <reaction evidence="1">
        <text>ATP-dependent breakage, passage and rejoining of double-stranded DNA.</text>
        <dbReference type="EC" id="5.6.2.2"/>
    </reaction>
</comment>
<protein>
    <recommendedName>
        <fullName evidence="5">DNA topoisomerase (ATP-hydrolyzing)</fullName>
        <ecNumber evidence="5">5.6.2.2</ecNumber>
    </recommendedName>
</protein>
<dbReference type="SMART" id="SM00433">
    <property type="entry name" value="TOP2c"/>
    <property type="match status" value="1"/>
</dbReference>
<keyword evidence="7" id="KW-0547">Nucleotide-binding</keyword>
<dbReference type="InterPro" id="IPR001154">
    <property type="entry name" value="TopoII_euk"/>
</dbReference>
<dbReference type="Pfam" id="PF00521">
    <property type="entry name" value="DNA_topoisoIV"/>
    <property type="match status" value="1"/>
</dbReference>
<dbReference type="PROSITE" id="PS52040">
    <property type="entry name" value="TOPO_IIA"/>
    <property type="match status" value="1"/>
</dbReference>
<dbReference type="Pfam" id="PF01751">
    <property type="entry name" value="Toprim"/>
    <property type="match status" value="1"/>
</dbReference>
<keyword evidence="8" id="KW-0067">ATP-binding</keyword>
<dbReference type="PROSITE" id="PS50880">
    <property type="entry name" value="TOPRIM"/>
    <property type="match status" value="1"/>
</dbReference>
<dbReference type="FunFam" id="3.30.1490.30:FF:000001">
    <property type="entry name" value="DNA topoisomerase 2"/>
    <property type="match status" value="1"/>
</dbReference>
<dbReference type="Gene3D" id="3.30.1360.40">
    <property type="match status" value="1"/>
</dbReference>
<feature type="coiled-coil region" evidence="13">
    <location>
        <begin position="984"/>
        <end position="1011"/>
    </location>
</feature>
<keyword evidence="11" id="KW-0238">DNA-binding</keyword>
<dbReference type="Gene3D" id="3.30.565.10">
    <property type="entry name" value="Histidine kinase-like ATPase, C-terminal domain"/>
    <property type="match status" value="1"/>
</dbReference>
<dbReference type="SUPFAM" id="SSF55874">
    <property type="entry name" value="ATPase domain of HSP90 chaperone/DNA topoisomerase II/histidine kinase"/>
    <property type="match status" value="1"/>
</dbReference>
<evidence type="ECO:0000313" key="16">
    <source>
        <dbReference type="EMBL" id="QHS99480.1"/>
    </source>
</evidence>
<dbReference type="AlphaFoldDB" id="A0A6C0C4Z8"/>
<dbReference type="InterPro" id="IPR001241">
    <property type="entry name" value="Topo_IIA"/>
</dbReference>
<keyword evidence="6" id="KW-0479">Metal-binding</keyword>
<dbReference type="InterPro" id="IPR013759">
    <property type="entry name" value="Topo_IIA_B_C"/>
</dbReference>
<dbReference type="PANTHER" id="PTHR10169:SF38">
    <property type="entry name" value="DNA TOPOISOMERASE 2"/>
    <property type="match status" value="1"/>
</dbReference>
<dbReference type="InterPro" id="IPR014721">
    <property type="entry name" value="Ribsml_uS5_D2-typ_fold_subgr"/>
</dbReference>
<dbReference type="FunFam" id="3.40.50.670:FF:000001">
    <property type="entry name" value="DNA topoisomerase 2"/>
    <property type="match status" value="1"/>
</dbReference>
<dbReference type="InterPro" id="IPR013758">
    <property type="entry name" value="Topo_IIA_A/C_ab"/>
</dbReference>
<dbReference type="GO" id="GO:0046872">
    <property type="term" value="F:metal ion binding"/>
    <property type="evidence" value="ECO:0007669"/>
    <property type="project" value="UniProtKB-KW"/>
</dbReference>
<accession>A0A6C0C4Z8</accession>
<dbReference type="SUPFAM" id="SSF54211">
    <property type="entry name" value="Ribosomal protein S5 domain 2-like"/>
    <property type="match status" value="1"/>
</dbReference>
<dbReference type="EC" id="5.6.2.2" evidence="5"/>
<dbReference type="GO" id="GO:0005524">
    <property type="term" value="F:ATP binding"/>
    <property type="evidence" value="ECO:0007669"/>
    <property type="project" value="UniProtKB-KW"/>
</dbReference>
<dbReference type="InterPro" id="IPR013757">
    <property type="entry name" value="Topo_IIA_A_a_sf"/>
</dbReference>
<dbReference type="GO" id="GO:0005634">
    <property type="term" value="C:nucleus"/>
    <property type="evidence" value="ECO:0007669"/>
    <property type="project" value="TreeGrafter"/>
</dbReference>
<dbReference type="SUPFAM" id="SSF56719">
    <property type="entry name" value="Type II DNA topoisomerase"/>
    <property type="match status" value="1"/>
</dbReference>
<reference evidence="16" key="1">
    <citation type="journal article" date="2020" name="Nature">
        <title>Giant virus diversity and host interactions through global metagenomics.</title>
        <authorList>
            <person name="Schulz F."/>
            <person name="Roux S."/>
            <person name="Paez-Espino D."/>
            <person name="Jungbluth S."/>
            <person name="Walsh D.A."/>
            <person name="Denef V.J."/>
            <person name="McMahon K.D."/>
            <person name="Konstantinidis K.T."/>
            <person name="Eloe-Fadrosh E.A."/>
            <person name="Kyrpides N.C."/>
            <person name="Woyke T."/>
        </authorList>
    </citation>
    <scope>NUCLEOTIDE SEQUENCE</scope>
    <source>
        <strain evidence="16">GVMAG-M-3300020187-37</strain>
    </source>
</reference>
<dbReference type="Gene3D" id="3.30.1490.30">
    <property type="match status" value="1"/>
</dbReference>
<dbReference type="GO" id="GO:0003918">
    <property type="term" value="F:DNA topoisomerase type II (double strand cut, ATP-hydrolyzing) activity"/>
    <property type="evidence" value="ECO:0007669"/>
    <property type="project" value="UniProtKB-EC"/>
</dbReference>
<dbReference type="Pfam" id="PF16898">
    <property type="entry name" value="TOPRIM_C"/>
    <property type="match status" value="1"/>
</dbReference>
<dbReference type="Gene3D" id="3.90.199.10">
    <property type="entry name" value="Topoisomerase II, domain 5"/>
    <property type="match status" value="1"/>
</dbReference>
<comment type="similarity">
    <text evidence="4">Belongs to the type II topoisomerase family.</text>
</comment>
<evidence type="ECO:0000256" key="9">
    <source>
        <dbReference type="ARBA" id="ARBA00022842"/>
    </source>
</evidence>
<dbReference type="Gene3D" id="1.10.268.10">
    <property type="entry name" value="Topoisomerase, domain 3"/>
    <property type="match status" value="1"/>
</dbReference>
<keyword evidence="10" id="KW-0799">Topoisomerase</keyword>
<evidence type="ECO:0000256" key="8">
    <source>
        <dbReference type="ARBA" id="ARBA00022840"/>
    </source>
</evidence>
<evidence type="ECO:0000259" key="15">
    <source>
        <dbReference type="PROSITE" id="PS52040"/>
    </source>
</evidence>
<dbReference type="PRINTS" id="PR01158">
    <property type="entry name" value="TOPISMRASEII"/>
</dbReference>
<dbReference type="InterPro" id="IPR018522">
    <property type="entry name" value="TopoIIA_CS"/>
</dbReference>
<comment type="cofactor">
    <cofactor evidence="3">
        <name>Mg(2+)</name>
        <dbReference type="ChEBI" id="CHEBI:18420"/>
    </cofactor>
</comment>
<evidence type="ECO:0000259" key="14">
    <source>
        <dbReference type="PROSITE" id="PS50880"/>
    </source>
</evidence>
<organism evidence="16">
    <name type="scientific">viral metagenome</name>
    <dbReference type="NCBI Taxonomy" id="1070528"/>
    <lineage>
        <taxon>unclassified sequences</taxon>
        <taxon>metagenomes</taxon>
        <taxon>organismal metagenomes</taxon>
    </lineage>
</organism>
<proteinExistence type="inferred from homology"/>
<dbReference type="InterPro" id="IPR006171">
    <property type="entry name" value="TOPRIM_dom"/>
</dbReference>
<dbReference type="InterPro" id="IPR002205">
    <property type="entry name" value="Topo_IIA_dom_A"/>
</dbReference>
<dbReference type="InterPro" id="IPR031660">
    <property type="entry name" value="TOPRIM_C"/>
</dbReference>
<dbReference type="EMBL" id="MN739344">
    <property type="protein sequence ID" value="QHS99480.1"/>
    <property type="molecule type" value="Genomic_DNA"/>
</dbReference>
<dbReference type="FunFam" id="3.90.199.10:FF:000002">
    <property type="entry name" value="DNA topoisomerase 2"/>
    <property type="match status" value="1"/>
</dbReference>
<evidence type="ECO:0000256" key="3">
    <source>
        <dbReference type="ARBA" id="ARBA00001946"/>
    </source>
</evidence>
<keyword evidence="13" id="KW-0175">Coiled coil</keyword>
<feature type="coiled-coil region" evidence="13">
    <location>
        <begin position="1067"/>
        <end position="1094"/>
    </location>
</feature>
<dbReference type="Gene3D" id="3.40.50.670">
    <property type="match status" value="1"/>
</dbReference>
<dbReference type="PROSITE" id="PS00177">
    <property type="entry name" value="TOPOISOMERASE_II"/>
    <property type="match status" value="1"/>
</dbReference>
<dbReference type="InterPro" id="IPR020568">
    <property type="entry name" value="Ribosomal_Su5_D2-typ_SF"/>
</dbReference>
<dbReference type="InterPro" id="IPR013760">
    <property type="entry name" value="Topo_IIA-like_dom_sf"/>
</dbReference>
<dbReference type="InterPro" id="IPR036890">
    <property type="entry name" value="HATPase_C_sf"/>
</dbReference>
<dbReference type="GO" id="GO:0006265">
    <property type="term" value="P:DNA topological change"/>
    <property type="evidence" value="ECO:0007669"/>
    <property type="project" value="InterPro"/>
</dbReference>
<dbReference type="Gene3D" id="3.30.230.10">
    <property type="match status" value="1"/>
</dbReference>
<evidence type="ECO:0000256" key="10">
    <source>
        <dbReference type="ARBA" id="ARBA00023029"/>
    </source>
</evidence>
<dbReference type="Pfam" id="PF00204">
    <property type="entry name" value="DNA_gyraseB"/>
    <property type="match status" value="1"/>
</dbReference>
<evidence type="ECO:0000256" key="13">
    <source>
        <dbReference type="SAM" id="Coils"/>
    </source>
</evidence>
<feature type="domain" description="Toprim" evidence="14">
    <location>
        <begin position="424"/>
        <end position="538"/>
    </location>
</feature>
<dbReference type="GO" id="GO:0003677">
    <property type="term" value="F:DNA binding"/>
    <property type="evidence" value="ECO:0007669"/>
    <property type="project" value="UniProtKB-KW"/>
</dbReference>
<keyword evidence="9" id="KW-0460">Magnesium</keyword>
<dbReference type="PANTHER" id="PTHR10169">
    <property type="entry name" value="DNA TOPOISOMERASE/GYRASE"/>
    <property type="match status" value="1"/>
</dbReference>
<dbReference type="InterPro" id="IPR050634">
    <property type="entry name" value="DNA_Topoisomerase_II"/>
</dbReference>
<evidence type="ECO:0000256" key="12">
    <source>
        <dbReference type="ARBA" id="ARBA00023235"/>
    </source>
</evidence>
<comment type="cofactor">
    <cofactor evidence="2">
        <name>Ca(2+)</name>
        <dbReference type="ChEBI" id="CHEBI:29108"/>
    </cofactor>
</comment>
<evidence type="ECO:0000256" key="7">
    <source>
        <dbReference type="ARBA" id="ARBA00022741"/>
    </source>
</evidence>